<dbReference type="AlphaFoldDB" id="F2U8R0"/>
<dbReference type="GO" id="GO:0003723">
    <property type="term" value="F:RNA binding"/>
    <property type="evidence" value="ECO:0007669"/>
    <property type="project" value="TreeGrafter"/>
</dbReference>
<evidence type="ECO:0000256" key="5">
    <source>
        <dbReference type="ARBA" id="ARBA00022598"/>
    </source>
</evidence>
<dbReference type="NCBIfam" id="TIGR00458">
    <property type="entry name" value="aspS_nondisc"/>
    <property type="match status" value="1"/>
</dbReference>
<evidence type="ECO:0000256" key="7">
    <source>
        <dbReference type="ARBA" id="ARBA00022840"/>
    </source>
</evidence>
<keyword evidence="4" id="KW-0963">Cytoplasm</keyword>
<comment type="similarity">
    <text evidence="2">Belongs to the class-II aminoacyl-tRNA synthetase family. Type 2 subfamily.</text>
</comment>
<dbReference type="FunFam" id="3.30.930.10:FF:000013">
    <property type="entry name" value="Aspartate--tRNA ligase, cytoplasmic"/>
    <property type="match status" value="1"/>
</dbReference>
<name>F2U8R0_SALR5</name>
<dbReference type="InParanoid" id="F2U8R0"/>
<dbReference type="PANTHER" id="PTHR43450:SF1">
    <property type="entry name" value="ASPARTATE--TRNA LIGASE, CYTOPLASMIC"/>
    <property type="match status" value="1"/>
</dbReference>
<evidence type="ECO:0000256" key="4">
    <source>
        <dbReference type="ARBA" id="ARBA00022490"/>
    </source>
</evidence>
<feature type="domain" description="Aminoacyl-transfer RNA synthetases class-II family profile" evidence="13">
    <location>
        <begin position="230"/>
        <end position="527"/>
    </location>
</feature>
<dbReference type="GO" id="GO:0005524">
    <property type="term" value="F:ATP binding"/>
    <property type="evidence" value="ECO:0007669"/>
    <property type="project" value="UniProtKB-KW"/>
</dbReference>
<dbReference type="CDD" id="cd00776">
    <property type="entry name" value="AsxRS_core"/>
    <property type="match status" value="1"/>
</dbReference>
<evidence type="ECO:0000259" key="13">
    <source>
        <dbReference type="PROSITE" id="PS50862"/>
    </source>
</evidence>
<dbReference type="NCBIfam" id="NF003483">
    <property type="entry name" value="PRK05159.1"/>
    <property type="match status" value="1"/>
</dbReference>
<proteinExistence type="inferred from homology"/>
<dbReference type="GO" id="GO:0005829">
    <property type="term" value="C:cytosol"/>
    <property type="evidence" value="ECO:0007669"/>
    <property type="project" value="TreeGrafter"/>
</dbReference>
<dbReference type="EMBL" id="GL832964">
    <property type="protein sequence ID" value="EGD72768.1"/>
    <property type="molecule type" value="Genomic_DNA"/>
</dbReference>
<evidence type="ECO:0000256" key="2">
    <source>
        <dbReference type="ARBA" id="ARBA00005312"/>
    </source>
</evidence>
<dbReference type="FunCoup" id="F2U8R0">
    <property type="interactions" value="1381"/>
</dbReference>
<dbReference type="Pfam" id="PF01336">
    <property type="entry name" value="tRNA_anti-codon"/>
    <property type="match status" value="1"/>
</dbReference>
<reference evidence="14" key="1">
    <citation type="submission" date="2009-08" db="EMBL/GenBank/DDBJ databases">
        <title>Annotation of Salpingoeca rosetta.</title>
        <authorList>
            <consortium name="The Broad Institute Genome Sequencing Platform"/>
            <person name="Russ C."/>
            <person name="Cuomo C."/>
            <person name="Burger G."/>
            <person name="Gray M.W."/>
            <person name="Holland P.W.H."/>
            <person name="King N."/>
            <person name="Lang F.B.F."/>
            <person name="Roger A.J."/>
            <person name="Ruiz-Trillo I."/>
            <person name="Young S.K."/>
            <person name="Zeng Q."/>
            <person name="Gargeya S."/>
            <person name="Alvarado L."/>
            <person name="Berlin A."/>
            <person name="Chapman S.B."/>
            <person name="Chen Z."/>
            <person name="Freedman E."/>
            <person name="Gellesch M."/>
            <person name="Goldberg J."/>
            <person name="Griggs A."/>
            <person name="Gujja S."/>
            <person name="Heilman E."/>
            <person name="Heiman D."/>
            <person name="Howarth C."/>
            <person name="Mehta T."/>
            <person name="Neiman D."/>
            <person name="Pearson M."/>
            <person name="Roberts A."/>
            <person name="Saif S."/>
            <person name="Shea T."/>
            <person name="Shenoy N."/>
            <person name="Sisk P."/>
            <person name="Stolte C."/>
            <person name="Sykes S."/>
            <person name="White J."/>
            <person name="Yandava C."/>
            <person name="Haas B."/>
            <person name="Nusbaum C."/>
            <person name="Birren B."/>
        </authorList>
    </citation>
    <scope>NUCLEOTIDE SEQUENCE [LARGE SCALE GENOMIC DNA]</scope>
    <source>
        <strain evidence="14">ATCC 50818</strain>
    </source>
</reference>
<dbReference type="PROSITE" id="PS50862">
    <property type="entry name" value="AA_TRNA_LIGASE_II"/>
    <property type="match status" value="1"/>
</dbReference>
<accession>F2U8R0</accession>
<dbReference type="GeneID" id="16075174"/>
<keyword evidence="9 14" id="KW-0030">Aminoacyl-tRNA synthetase</keyword>
<dbReference type="eggNOG" id="KOG0556">
    <property type="taxonomic scope" value="Eukaryota"/>
</dbReference>
<evidence type="ECO:0000256" key="12">
    <source>
        <dbReference type="SAM" id="MobiDB-lite"/>
    </source>
</evidence>
<dbReference type="SUPFAM" id="SSF50249">
    <property type="entry name" value="Nucleic acid-binding proteins"/>
    <property type="match status" value="1"/>
</dbReference>
<evidence type="ECO:0000256" key="10">
    <source>
        <dbReference type="ARBA" id="ARBA00033155"/>
    </source>
</evidence>
<evidence type="ECO:0000256" key="9">
    <source>
        <dbReference type="ARBA" id="ARBA00023146"/>
    </source>
</evidence>
<dbReference type="OMA" id="WVHEIRD"/>
<keyword evidence="7" id="KW-0067">ATP-binding</keyword>
<evidence type="ECO:0000256" key="6">
    <source>
        <dbReference type="ARBA" id="ARBA00022741"/>
    </source>
</evidence>
<dbReference type="InterPro" id="IPR045864">
    <property type="entry name" value="aa-tRNA-synth_II/BPL/LPL"/>
</dbReference>
<dbReference type="SUPFAM" id="SSF55681">
    <property type="entry name" value="Class II aaRS and biotin synthetases"/>
    <property type="match status" value="1"/>
</dbReference>
<keyword evidence="6" id="KW-0547">Nucleotide-binding</keyword>
<evidence type="ECO:0000313" key="14">
    <source>
        <dbReference type="EMBL" id="EGD72768.1"/>
    </source>
</evidence>
<comment type="catalytic activity">
    <reaction evidence="11">
        <text>tRNA(Asp) + L-aspartate + ATP = L-aspartyl-tRNA(Asp) + AMP + diphosphate</text>
        <dbReference type="Rhea" id="RHEA:19649"/>
        <dbReference type="Rhea" id="RHEA-COMP:9660"/>
        <dbReference type="Rhea" id="RHEA-COMP:9678"/>
        <dbReference type="ChEBI" id="CHEBI:29991"/>
        <dbReference type="ChEBI" id="CHEBI:30616"/>
        <dbReference type="ChEBI" id="CHEBI:33019"/>
        <dbReference type="ChEBI" id="CHEBI:78442"/>
        <dbReference type="ChEBI" id="CHEBI:78516"/>
        <dbReference type="ChEBI" id="CHEBI:456215"/>
        <dbReference type="EC" id="6.1.1.12"/>
    </reaction>
</comment>
<evidence type="ECO:0000256" key="8">
    <source>
        <dbReference type="ARBA" id="ARBA00022917"/>
    </source>
</evidence>
<organism evidence="15">
    <name type="scientific">Salpingoeca rosetta (strain ATCC 50818 / BSB-021)</name>
    <dbReference type="NCBI Taxonomy" id="946362"/>
    <lineage>
        <taxon>Eukaryota</taxon>
        <taxon>Choanoflagellata</taxon>
        <taxon>Craspedida</taxon>
        <taxon>Salpingoecidae</taxon>
        <taxon>Salpingoeca</taxon>
    </lineage>
</organism>
<dbReference type="OrthoDB" id="372395at2759"/>
<protein>
    <recommendedName>
        <fullName evidence="3">aspartate--tRNA ligase</fullName>
        <ecNumber evidence="3">6.1.1.12</ecNumber>
    </recommendedName>
    <alternativeName>
        <fullName evidence="10">Aspartyl-tRNA synthetase</fullName>
    </alternativeName>
</protein>
<dbReference type="HAMAP" id="MF_02075">
    <property type="entry name" value="Asp_tRNA_synth_type2"/>
    <property type="match status" value="1"/>
</dbReference>
<dbReference type="KEGG" id="sre:PTSG_04498"/>
<evidence type="ECO:0000256" key="11">
    <source>
        <dbReference type="ARBA" id="ARBA00047904"/>
    </source>
</evidence>
<dbReference type="Gene3D" id="2.40.50.140">
    <property type="entry name" value="Nucleic acid-binding proteins"/>
    <property type="match status" value="1"/>
</dbReference>
<dbReference type="Gene3D" id="3.30.930.10">
    <property type="entry name" value="Bira Bifunctional Protein, Domain 2"/>
    <property type="match status" value="1"/>
</dbReference>
<keyword evidence="15" id="KW-1185">Reference proteome</keyword>
<dbReference type="STRING" id="946362.F2U8R0"/>
<feature type="region of interest" description="Disordered" evidence="12">
    <location>
        <begin position="1"/>
        <end position="82"/>
    </location>
</feature>
<gene>
    <name evidence="14" type="ORF">PTSG_04498</name>
</gene>
<evidence type="ECO:0000256" key="1">
    <source>
        <dbReference type="ARBA" id="ARBA00004496"/>
    </source>
</evidence>
<dbReference type="GO" id="GO:0006422">
    <property type="term" value="P:aspartyl-tRNA aminoacylation"/>
    <property type="evidence" value="ECO:0007669"/>
    <property type="project" value="InterPro"/>
</dbReference>
<dbReference type="InterPro" id="IPR002312">
    <property type="entry name" value="Asp/Asn-tRNA-synth_IIb"/>
</dbReference>
<dbReference type="InterPro" id="IPR006195">
    <property type="entry name" value="aa-tRNA-synth_II"/>
</dbReference>
<keyword evidence="5" id="KW-0436">Ligase</keyword>
<comment type="subcellular location">
    <subcellularLocation>
        <location evidence="1">Cytoplasm</location>
    </subcellularLocation>
</comment>
<dbReference type="InterPro" id="IPR012340">
    <property type="entry name" value="NA-bd_OB-fold"/>
</dbReference>
<dbReference type="GO" id="GO:0017101">
    <property type="term" value="C:aminoacyl-tRNA synthetase multienzyme complex"/>
    <property type="evidence" value="ECO:0007669"/>
    <property type="project" value="TreeGrafter"/>
</dbReference>
<evidence type="ECO:0000313" key="15">
    <source>
        <dbReference type="Proteomes" id="UP000007799"/>
    </source>
</evidence>
<keyword evidence="8" id="KW-0648">Protein biosynthesis</keyword>
<evidence type="ECO:0000256" key="3">
    <source>
        <dbReference type="ARBA" id="ARBA00012841"/>
    </source>
</evidence>
<feature type="compositionally biased region" description="Basic and acidic residues" evidence="12">
    <location>
        <begin position="14"/>
        <end position="82"/>
    </location>
</feature>
<sequence>MPGPPEGQEQKPLTPEEREAKKAAKKAEKERKKAEKAAKKAARQKEIAAQQEADRLAREGPDFAKDRYGQKERIQSQSREGRKFTRIEDLSVDDATSRVLVRGRVHTVRVTGKQAFLRIRQRTHSLQAIFAVNDVVSKAMVRFIGKLNPESIIDVEGILNKAPSPVESCSMKDLELAGDKLFVVCEALPRLPLQIEDATRAEDDTQYPNQDTRLDNRVLDLRAEPNQAIFKMQSGVCRLFRDFLLKEGFTEIHSPKIIGTASESGSSVFKLQYFKTQAFLAQSPQLYKQMCIAADMGKVFEIGPVFRAEDSNTHRHLTEFTGLDMEMAFNEHYHEVLEVLDRLFISIFRGLSEQFAEEVEMVNKQFPREKFTWLEPTLRIEWPEAISMLREAGEEIGDFDDISTPQEKLLGRLVKAKYGTDFYILDKFPLCIRPFYTMPDPANPAYSNSYDIMMRGEEIMSGAQRVHDPKLLEERALAHGLSLEEIGPYVDAFRYGCSPHGGGGVGLERVVMLFLGLPNIRKTSLFPRDPKRFSP</sequence>
<dbReference type="InterPro" id="IPR004365">
    <property type="entry name" value="NA-bd_OB_tRNA"/>
</dbReference>
<dbReference type="EC" id="6.1.1.12" evidence="3"/>
<dbReference type="InterPro" id="IPR004364">
    <property type="entry name" value="Aa-tRNA-synt_II"/>
</dbReference>
<dbReference type="CDD" id="cd04320">
    <property type="entry name" value="AspRS_cyto_N"/>
    <property type="match status" value="1"/>
</dbReference>
<dbReference type="PANTHER" id="PTHR43450">
    <property type="entry name" value="ASPARTYL-TRNA SYNTHETASE"/>
    <property type="match status" value="1"/>
</dbReference>
<dbReference type="PRINTS" id="PR01042">
    <property type="entry name" value="TRNASYNTHASP"/>
</dbReference>
<dbReference type="Proteomes" id="UP000007799">
    <property type="component" value="Unassembled WGS sequence"/>
</dbReference>
<dbReference type="RefSeq" id="XP_004994591.1">
    <property type="nucleotide sequence ID" value="XM_004994534.1"/>
</dbReference>
<dbReference type="GO" id="GO:0004815">
    <property type="term" value="F:aspartate-tRNA ligase activity"/>
    <property type="evidence" value="ECO:0007669"/>
    <property type="project" value="UniProtKB-EC"/>
</dbReference>
<dbReference type="InterPro" id="IPR004523">
    <property type="entry name" value="Asp-tRNA_synthase_2"/>
</dbReference>
<dbReference type="Pfam" id="PF00152">
    <property type="entry name" value="tRNA-synt_2"/>
    <property type="match status" value="1"/>
</dbReference>